<dbReference type="AlphaFoldDB" id="A0A5P8W7W5"/>
<accession>A0A5P8W7W5</accession>
<reference evidence="1 2" key="1">
    <citation type="submission" date="2019-10" db="EMBL/GenBank/DDBJ databases">
        <title>Genomic and transcriptomic insights into the perfect genentic adaptation of a filamentous nitrogen-fixing cyanobacterium to rice fields.</title>
        <authorList>
            <person name="Chen Z."/>
        </authorList>
    </citation>
    <scope>NUCLEOTIDE SEQUENCE [LARGE SCALE GENOMIC DNA]</scope>
    <source>
        <strain evidence="1">CCNUC1</strain>
    </source>
</reference>
<name>A0A5P8W7W5_9NOSO</name>
<organism evidence="1 2">
    <name type="scientific">Nostoc sphaeroides CCNUC1</name>
    <dbReference type="NCBI Taxonomy" id="2653204"/>
    <lineage>
        <taxon>Bacteria</taxon>
        <taxon>Bacillati</taxon>
        <taxon>Cyanobacteriota</taxon>
        <taxon>Cyanophyceae</taxon>
        <taxon>Nostocales</taxon>
        <taxon>Nostocaceae</taxon>
        <taxon>Nostoc</taxon>
    </lineage>
</organism>
<sequence length="41" mass="5045">MKDEHKGQVNTNLDKFPKFGNMRYWKVRTIPDLKQLERILR</sequence>
<gene>
    <name evidence="1" type="ORF">GXM_06312</name>
</gene>
<evidence type="ECO:0000313" key="2">
    <source>
        <dbReference type="Proteomes" id="UP000326678"/>
    </source>
</evidence>
<protein>
    <submittedName>
        <fullName evidence="1">Uncharacterized protein</fullName>
    </submittedName>
</protein>
<evidence type="ECO:0000313" key="1">
    <source>
        <dbReference type="EMBL" id="QFS48818.1"/>
    </source>
</evidence>
<dbReference type="Proteomes" id="UP000326678">
    <property type="component" value="Chromosome Gxm1"/>
</dbReference>
<keyword evidence="2" id="KW-1185">Reference proteome</keyword>
<proteinExistence type="predicted"/>
<dbReference type="KEGG" id="nsh:GXM_06312"/>
<dbReference type="EMBL" id="CP045226">
    <property type="protein sequence ID" value="QFS48818.1"/>
    <property type="molecule type" value="Genomic_DNA"/>
</dbReference>